<dbReference type="SFLD" id="SFLDG01135">
    <property type="entry name" value="C1.5.6:_HAD__Beta-PGM__Phospha"/>
    <property type="match status" value="1"/>
</dbReference>
<dbReference type="PRINTS" id="PR00413">
    <property type="entry name" value="HADHALOGNASE"/>
</dbReference>
<dbReference type="InterPro" id="IPR023198">
    <property type="entry name" value="PGP-like_dom2"/>
</dbReference>
<dbReference type="Gene3D" id="1.10.150.240">
    <property type="entry name" value="Putative phosphatase, domain 2"/>
    <property type="match status" value="1"/>
</dbReference>
<reference evidence="1 2" key="1">
    <citation type="journal article" date="2019" name="Environ. Microbiol.">
        <title>At the nexus of three kingdoms: the genome of the mycorrhizal fungus Gigaspora margarita provides insights into plant, endobacterial and fungal interactions.</title>
        <authorList>
            <person name="Venice F."/>
            <person name="Ghignone S."/>
            <person name="Salvioli di Fossalunga A."/>
            <person name="Amselem J."/>
            <person name="Novero M."/>
            <person name="Xianan X."/>
            <person name="Sedzielewska Toro K."/>
            <person name="Morin E."/>
            <person name="Lipzen A."/>
            <person name="Grigoriev I.V."/>
            <person name="Henrissat B."/>
            <person name="Martin F.M."/>
            <person name="Bonfante P."/>
        </authorList>
    </citation>
    <scope>NUCLEOTIDE SEQUENCE [LARGE SCALE GENOMIC DNA]</scope>
    <source>
        <strain evidence="1 2">BEG34</strain>
    </source>
</reference>
<dbReference type="OrthoDB" id="40579at2759"/>
<dbReference type="SUPFAM" id="SSF56784">
    <property type="entry name" value="HAD-like"/>
    <property type="match status" value="1"/>
</dbReference>
<comment type="caution">
    <text evidence="1">The sequence shown here is derived from an EMBL/GenBank/DDBJ whole genome shotgun (WGS) entry which is preliminary data.</text>
</comment>
<dbReference type="InterPro" id="IPR036412">
    <property type="entry name" value="HAD-like_sf"/>
</dbReference>
<dbReference type="Proteomes" id="UP000439903">
    <property type="component" value="Unassembled WGS sequence"/>
</dbReference>
<dbReference type="PANTHER" id="PTHR18901">
    <property type="entry name" value="2-DEOXYGLUCOSE-6-PHOSPHATE PHOSPHATASE 2"/>
    <property type="match status" value="1"/>
</dbReference>
<accession>A0A8H4A979</accession>
<protein>
    <submittedName>
        <fullName evidence="1">HAD-like protein</fullName>
    </submittedName>
</protein>
<dbReference type="Gene3D" id="3.40.50.1000">
    <property type="entry name" value="HAD superfamily/HAD-like"/>
    <property type="match status" value="1"/>
</dbReference>
<dbReference type="PANTHER" id="PTHR18901:SF38">
    <property type="entry name" value="PSEUDOURIDINE-5'-PHOSPHATASE"/>
    <property type="match status" value="1"/>
</dbReference>
<evidence type="ECO:0000313" key="2">
    <source>
        <dbReference type="Proteomes" id="UP000439903"/>
    </source>
</evidence>
<dbReference type="Pfam" id="PF13419">
    <property type="entry name" value="HAD_2"/>
    <property type="match status" value="1"/>
</dbReference>
<keyword evidence="2" id="KW-1185">Reference proteome</keyword>
<evidence type="ECO:0000313" key="1">
    <source>
        <dbReference type="EMBL" id="KAF0466025.1"/>
    </source>
</evidence>
<dbReference type="AlphaFoldDB" id="A0A8H4A979"/>
<dbReference type="InterPro" id="IPR041492">
    <property type="entry name" value="HAD_2"/>
</dbReference>
<dbReference type="InterPro" id="IPR023214">
    <property type="entry name" value="HAD_sf"/>
</dbReference>
<dbReference type="InterPro" id="IPR006439">
    <property type="entry name" value="HAD-SF_hydro_IA"/>
</dbReference>
<organism evidence="1 2">
    <name type="scientific">Gigaspora margarita</name>
    <dbReference type="NCBI Taxonomy" id="4874"/>
    <lineage>
        <taxon>Eukaryota</taxon>
        <taxon>Fungi</taxon>
        <taxon>Fungi incertae sedis</taxon>
        <taxon>Mucoromycota</taxon>
        <taxon>Glomeromycotina</taxon>
        <taxon>Glomeromycetes</taxon>
        <taxon>Diversisporales</taxon>
        <taxon>Gigasporaceae</taxon>
        <taxon>Gigaspora</taxon>
    </lineage>
</organism>
<dbReference type="NCBIfam" id="TIGR01509">
    <property type="entry name" value="HAD-SF-IA-v3"/>
    <property type="match status" value="1"/>
</dbReference>
<sequence>MATSADQLILTNGEGKKIDPVITHCIFDLDGLLLNTEQIHYETTSEMFAKCFGKTYTLQQWSHAVGIHQNESVASLINETGINVTVDEFQKERYEINVKKYPFAKLMPGVMRLVKHLKKHRIPMAIASNSFRRSVIVKTSVNIELFNMFDNVTCADDVKNLKPAPDLFLAAREAIGKPPTNQCLVFEDSIPGVKAAKNANMNVIWVPDPMVAELYPDINGADEIIFSLNDFDPTKYGLPPFVEESSSA</sequence>
<dbReference type="SFLD" id="SFLDS00003">
    <property type="entry name" value="Haloacid_Dehalogenase"/>
    <property type="match status" value="1"/>
</dbReference>
<dbReference type="SFLD" id="SFLDG01129">
    <property type="entry name" value="C1.5:_HAD__Beta-PGM__Phosphata"/>
    <property type="match status" value="1"/>
</dbReference>
<dbReference type="EMBL" id="WTPW01000966">
    <property type="protein sequence ID" value="KAF0466025.1"/>
    <property type="molecule type" value="Genomic_DNA"/>
</dbReference>
<proteinExistence type="predicted"/>
<name>A0A8H4A979_GIGMA</name>
<gene>
    <name evidence="1" type="ORF">F8M41_026183</name>
</gene>
<dbReference type="GO" id="GO:0016791">
    <property type="term" value="F:phosphatase activity"/>
    <property type="evidence" value="ECO:0007669"/>
    <property type="project" value="UniProtKB-ARBA"/>
</dbReference>